<accession>A0A1H5YPA9</accession>
<dbReference type="EMBL" id="FNVA01000003">
    <property type="protein sequence ID" value="SEG25327.1"/>
    <property type="molecule type" value="Genomic_DNA"/>
</dbReference>
<evidence type="ECO:0000256" key="1">
    <source>
        <dbReference type="SAM" id="Phobius"/>
    </source>
</evidence>
<evidence type="ECO:0000313" key="2">
    <source>
        <dbReference type="EMBL" id="SEG25327.1"/>
    </source>
</evidence>
<sequence length="90" mass="9756">MKKFSSIVLALFIGFCLLVATDHKAYGYVDPGTGMLALQSVASMAAAAGYFMRRRIKALFTRKDSVETSKGPERVVLPVRVTRDDSANAA</sequence>
<dbReference type="OrthoDB" id="122909at2"/>
<evidence type="ECO:0000313" key="3">
    <source>
        <dbReference type="Proteomes" id="UP000236728"/>
    </source>
</evidence>
<organism evidence="2 3">
    <name type="scientific">Bryocella elongata</name>
    <dbReference type="NCBI Taxonomy" id="863522"/>
    <lineage>
        <taxon>Bacteria</taxon>
        <taxon>Pseudomonadati</taxon>
        <taxon>Acidobacteriota</taxon>
        <taxon>Terriglobia</taxon>
        <taxon>Terriglobales</taxon>
        <taxon>Acidobacteriaceae</taxon>
        <taxon>Bryocella</taxon>
    </lineage>
</organism>
<dbReference type="RefSeq" id="WP_103933246.1">
    <property type="nucleotide sequence ID" value="NZ_FNVA01000003.1"/>
</dbReference>
<protein>
    <submittedName>
        <fullName evidence="2">Uncharacterized protein</fullName>
    </submittedName>
</protein>
<keyword evidence="1" id="KW-0472">Membrane</keyword>
<dbReference type="AlphaFoldDB" id="A0A1H5YPA9"/>
<name>A0A1H5YPA9_9BACT</name>
<reference evidence="2 3" key="1">
    <citation type="submission" date="2016-10" db="EMBL/GenBank/DDBJ databases">
        <authorList>
            <person name="de Groot N.N."/>
        </authorList>
    </citation>
    <scope>NUCLEOTIDE SEQUENCE [LARGE SCALE GENOMIC DNA]</scope>
    <source>
        <strain evidence="2 3">DSM 22489</strain>
    </source>
</reference>
<dbReference type="Proteomes" id="UP000236728">
    <property type="component" value="Unassembled WGS sequence"/>
</dbReference>
<keyword evidence="1" id="KW-0812">Transmembrane</keyword>
<keyword evidence="3" id="KW-1185">Reference proteome</keyword>
<feature type="transmembrane region" description="Helical" evidence="1">
    <location>
        <begin position="37"/>
        <end position="53"/>
    </location>
</feature>
<proteinExistence type="predicted"/>
<keyword evidence="1" id="KW-1133">Transmembrane helix</keyword>
<gene>
    <name evidence="2" type="ORF">SAMN05421819_2392</name>
</gene>